<dbReference type="AlphaFoldDB" id="A0A9P6CUW1"/>
<gene>
    <name evidence="1" type="ORF">BDN70DRAFT_375721</name>
</gene>
<evidence type="ECO:0000313" key="2">
    <source>
        <dbReference type="Proteomes" id="UP000807469"/>
    </source>
</evidence>
<evidence type="ECO:0000313" key="1">
    <source>
        <dbReference type="EMBL" id="KAF9473574.1"/>
    </source>
</evidence>
<organism evidence="1 2">
    <name type="scientific">Pholiota conissans</name>
    <dbReference type="NCBI Taxonomy" id="109636"/>
    <lineage>
        <taxon>Eukaryota</taxon>
        <taxon>Fungi</taxon>
        <taxon>Dikarya</taxon>
        <taxon>Basidiomycota</taxon>
        <taxon>Agaricomycotina</taxon>
        <taxon>Agaricomycetes</taxon>
        <taxon>Agaricomycetidae</taxon>
        <taxon>Agaricales</taxon>
        <taxon>Agaricineae</taxon>
        <taxon>Strophariaceae</taxon>
        <taxon>Pholiota</taxon>
    </lineage>
</organism>
<sequence>MNKRLKLFGLGFFGSARSSRCTAVFHHFLLVGRASVFQLANIRSSYASSFFLFDSSYSSDFDPRDSYQIQPGNSAFFASLHFVVFFHGMFSQMVPSLACVALVRPEIRANCDTMIIYPSIGRRIDLTPSHPPILMLILTIFCVI</sequence>
<reference evidence="1" key="1">
    <citation type="submission" date="2020-11" db="EMBL/GenBank/DDBJ databases">
        <authorList>
            <consortium name="DOE Joint Genome Institute"/>
            <person name="Ahrendt S."/>
            <person name="Riley R."/>
            <person name="Andreopoulos W."/>
            <person name="Labutti K."/>
            <person name="Pangilinan J."/>
            <person name="Ruiz-Duenas F.J."/>
            <person name="Barrasa J.M."/>
            <person name="Sanchez-Garcia M."/>
            <person name="Camarero S."/>
            <person name="Miyauchi S."/>
            <person name="Serrano A."/>
            <person name="Linde D."/>
            <person name="Babiker R."/>
            <person name="Drula E."/>
            <person name="Ayuso-Fernandez I."/>
            <person name="Pacheco R."/>
            <person name="Padilla G."/>
            <person name="Ferreira P."/>
            <person name="Barriuso J."/>
            <person name="Kellner H."/>
            <person name="Castanera R."/>
            <person name="Alfaro M."/>
            <person name="Ramirez L."/>
            <person name="Pisabarro A.G."/>
            <person name="Kuo A."/>
            <person name="Tritt A."/>
            <person name="Lipzen A."/>
            <person name="He G."/>
            <person name="Yan M."/>
            <person name="Ng V."/>
            <person name="Cullen D."/>
            <person name="Martin F."/>
            <person name="Rosso M.-N."/>
            <person name="Henrissat B."/>
            <person name="Hibbett D."/>
            <person name="Martinez A.T."/>
            <person name="Grigoriev I.V."/>
        </authorList>
    </citation>
    <scope>NUCLEOTIDE SEQUENCE</scope>
    <source>
        <strain evidence="1">CIRM-BRFM 674</strain>
    </source>
</reference>
<comment type="caution">
    <text evidence="1">The sequence shown here is derived from an EMBL/GenBank/DDBJ whole genome shotgun (WGS) entry which is preliminary data.</text>
</comment>
<dbReference type="EMBL" id="MU155432">
    <property type="protein sequence ID" value="KAF9473574.1"/>
    <property type="molecule type" value="Genomic_DNA"/>
</dbReference>
<protein>
    <submittedName>
        <fullName evidence="1">Uncharacterized protein</fullName>
    </submittedName>
</protein>
<keyword evidence="2" id="KW-1185">Reference proteome</keyword>
<accession>A0A9P6CUW1</accession>
<dbReference type="Proteomes" id="UP000807469">
    <property type="component" value="Unassembled WGS sequence"/>
</dbReference>
<name>A0A9P6CUW1_9AGAR</name>
<proteinExistence type="predicted"/>